<dbReference type="PRINTS" id="PR00081">
    <property type="entry name" value="GDHRDH"/>
</dbReference>
<organism evidence="4 5">
    <name type="scientific">Lithohypha guttulata</name>
    <dbReference type="NCBI Taxonomy" id="1690604"/>
    <lineage>
        <taxon>Eukaryota</taxon>
        <taxon>Fungi</taxon>
        <taxon>Dikarya</taxon>
        <taxon>Ascomycota</taxon>
        <taxon>Pezizomycotina</taxon>
        <taxon>Eurotiomycetes</taxon>
        <taxon>Chaetothyriomycetidae</taxon>
        <taxon>Chaetothyriales</taxon>
        <taxon>Trichomeriaceae</taxon>
        <taxon>Lithohypha</taxon>
    </lineage>
</organism>
<dbReference type="EMBL" id="JAVRRG010000017">
    <property type="protein sequence ID" value="KAK5097647.1"/>
    <property type="molecule type" value="Genomic_DNA"/>
</dbReference>
<dbReference type="InterPro" id="IPR036291">
    <property type="entry name" value="NAD(P)-bd_dom_sf"/>
</dbReference>
<evidence type="ECO:0008006" key="6">
    <source>
        <dbReference type="Google" id="ProtNLM"/>
    </source>
</evidence>
<dbReference type="Pfam" id="PF00106">
    <property type="entry name" value="adh_short"/>
    <property type="match status" value="1"/>
</dbReference>
<dbReference type="InterPro" id="IPR020904">
    <property type="entry name" value="Sc_DH/Rdtase_CS"/>
</dbReference>
<dbReference type="SUPFAM" id="SSF51735">
    <property type="entry name" value="NAD(P)-binding Rossmann-fold domains"/>
    <property type="match status" value="1"/>
</dbReference>
<sequence>MTRSVKGKSAIVTGAGSGINLEFARVLLQNGCNVLFGDLALRPEAEKLVDQYSQKGDGPRAVFHKTNVASWHNLNSLFKTAETEFGTFDIVCPGAGIFEPPFSSWWNPPGSEKSQDDIVGDRYKSIDVNLTHPIRSTQLAISHFLSSSKPASQEDLKTVVHISSIASEMNFTPVPLYNATKWGLRGFIYTMAEIEETRHVRVAGVAPGIVRTPLWLETDKAKMIVDADGKEQNEWTTPEEVAEVMYKICTENEIANAKGELIPIRGGSLIEVINGDVRDVPIYGAQPPGTGTDGKGLMISNPTEAWKDMNAAVEKPGWGKV</sequence>
<protein>
    <recommendedName>
        <fullName evidence="6">3-hydroxybutyrate dehydrogenase</fullName>
    </recommendedName>
</protein>
<keyword evidence="5" id="KW-1185">Reference proteome</keyword>
<reference evidence="4 5" key="1">
    <citation type="submission" date="2023-08" db="EMBL/GenBank/DDBJ databases">
        <title>Black Yeasts Isolated from many extreme environments.</title>
        <authorList>
            <person name="Coleine C."/>
            <person name="Stajich J.E."/>
            <person name="Selbmann L."/>
        </authorList>
    </citation>
    <scope>NUCLEOTIDE SEQUENCE [LARGE SCALE GENOMIC DNA]</scope>
    <source>
        <strain evidence="4 5">CCFEE 5885</strain>
    </source>
</reference>
<dbReference type="Proteomes" id="UP001345013">
    <property type="component" value="Unassembled WGS sequence"/>
</dbReference>
<dbReference type="PROSITE" id="PS00061">
    <property type="entry name" value="ADH_SHORT"/>
    <property type="match status" value="1"/>
</dbReference>
<dbReference type="PANTHER" id="PTHR44229">
    <property type="entry name" value="15-HYDROXYPROSTAGLANDIN DEHYDROGENASE [NAD(+)]"/>
    <property type="match status" value="1"/>
</dbReference>
<name>A0ABR0KKN9_9EURO</name>
<gene>
    <name evidence="4" type="ORF">LTR24_002113</name>
</gene>
<evidence type="ECO:0000313" key="4">
    <source>
        <dbReference type="EMBL" id="KAK5097647.1"/>
    </source>
</evidence>
<evidence type="ECO:0000313" key="5">
    <source>
        <dbReference type="Proteomes" id="UP001345013"/>
    </source>
</evidence>
<dbReference type="InterPro" id="IPR002347">
    <property type="entry name" value="SDR_fam"/>
</dbReference>
<accession>A0ABR0KKN9</accession>
<keyword evidence="3" id="KW-0560">Oxidoreductase</keyword>
<comment type="similarity">
    <text evidence="1">Belongs to the short-chain dehydrogenases/reductases (SDR) family.</text>
</comment>
<dbReference type="PANTHER" id="PTHR44229:SF4">
    <property type="entry name" value="15-HYDROXYPROSTAGLANDIN DEHYDROGENASE [NAD(+)]"/>
    <property type="match status" value="1"/>
</dbReference>
<keyword evidence="2" id="KW-0521">NADP</keyword>
<evidence type="ECO:0000256" key="2">
    <source>
        <dbReference type="ARBA" id="ARBA00022857"/>
    </source>
</evidence>
<proteinExistence type="inferred from homology"/>
<evidence type="ECO:0000256" key="1">
    <source>
        <dbReference type="ARBA" id="ARBA00006484"/>
    </source>
</evidence>
<comment type="caution">
    <text evidence="4">The sequence shown here is derived from an EMBL/GenBank/DDBJ whole genome shotgun (WGS) entry which is preliminary data.</text>
</comment>
<dbReference type="Gene3D" id="3.40.50.720">
    <property type="entry name" value="NAD(P)-binding Rossmann-like Domain"/>
    <property type="match status" value="1"/>
</dbReference>
<evidence type="ECO:0000256" key="3">
    <source>
        <dbReference type="ARBA" id="ARBA00023002"/>
    </source>
</evidence>